<accession>A0A317XX90</accession>
<dbReference type="Gene3D" id="3.40.50.2300">
    <property type="match status" value="1"/>
</dbReference>
<keyword evidence="4" id="KW-0378">Hydrolase</keyword>
<dbReference type="STRING" id="1882483.A0A317XX90"/>
<evidence type="ECO:0000256" key="6">
    <source>
        <dbReference type="ARBA" id="ARBA00051722"/>
    </source>
</evidence>
<evidence type="ECO:0000313" key="10">
    <source>
        <dbReference type="Proteomes" id="UP000246740"/>
    </source>
</evidence>
<evidence type="ECO:0000256" key="4">
    <source>
        <dbReference type="ARBA" id="ARBA00022801"/>
    </source>
</evidence>
<evidence type="ECO:0000256" key="5">
    <source>
        <dbReference type="ARBA" id="ARBA00022912"/>
    </source>
</evidence>
<dbReference type="AlphaFoldDB" id="A0A317XX90"/>
<feature type="domain" description="Phosphotyrosine protein phosphatase I" evidence="8">
    <location>
        <begin position="9"/>
        <end position="157"/>
    </location>
</feature>
<feature type="active site" description="Proton donor" evidence="7">
    <location>
        <position position="131"/>
    </location>
</feature>
<dbReference type="InParanoid" id="A0A317XX90"/>
<sequence length="166" mass="18635">MAAKDNEKINVLFCCLGNICRSPMALAVFEDTAKKAGVRDKFDILDSCGTGNYHEGEEPDERTTALLRKRNIWYDENNFARGVRDADFSRFDYIFGMDVNNVRNLKTMAPRGSTAKVYLFGEFDDGKPIADPYYSGGNGFEVTYKQCLRYSHAFLSHLGLGAQAKS</sequence>
<dbReference type="FunCoup" id="A0A317XX90">
    <property type="interactions" value="223"/>
</dbReference>
<feature type="active site" description="Nucleophile" evidence="7">
    <location>
        <position position="15"/>
    </location>
</feature>
<dbReference type="PANTHER" id="PTHR11717:SF7">
    <property type="entry name" value="LOW MOLECULAR WEIGHT PHOSPHOTYROSINE PROTEIN PHOSPHATASE"/>
    <property type="match status" value="1"/>
</dbReference>
<name>A0A317XX90_9BASI</name>
<evidence type="ECO:0000256" key="1">
    <source>
        <dbReference type="ARBA" id="ARBA00004496"/>
    </source>
</evidence>
<dbReference type="Proteomes" id="UP000246740">
    <property type="component" value="Unassembled WGS sequence"/>
</dbReference>
<dbReference type="SMART" id="SM00226">
    <property type="entry name" value="LMWPc"/>
    <property type="match status" value="1"/>
</dbReference>
<dbReference type="CDD" id="cd16343">
    <property type="entry name" value="LMWPTP"/>
    <property type="match status" value="1"/>
</dbReference>
<comment type="similarity">
    <text evidence="2">Belongs to the low molecular weight phosphotyrosine protein phosphatase family.</text>
</comment>
<dbReference type="InterPro" id="IPR023485">
    <property type="entry name" value="Ptyr_pPase"/>
</dbReference>
<feature type="active site" evidence="7">
    <location>
        <position position="21"/>
    </location>
</feature>
<gene>
    <name evidence="9" type="ORF">BCV70DRAFT_198194</name>
</gene>
<keyword evidence="5" id="KW-0904">Protein phosphatase</keyword>
<dbReference type="GO" id="GO:0005737">
    <property type="term" value="C:cytoplasm"/>
    <property type="evidence" value="ECO:0007669"/>
    <property type="project" value="UniProtKB-SubCell"/>
</dbReference>
<dbReference type="Pfam" id="PF01451">
    <property type="entry name" value="LMWPc"/>
    <property type="match status" value="1"/>
</dbReference>
<dbReference type="GO" id="GO:0004725">
    <property type="term" value="F:protein tyrosine phosphatase activity"/>
    <property type="evidence" value="ECO:0007669"/>
    <property type="project" value="UniProtKB-EC"/>
</dbReference>
<comment type="subcellular location">
    <subcellularLocation>
        <location evidence="1">Cytoplasm</location>
    </subcellularLocation>
</comment>
<dbReference type="InterPro" id="IPR036196">
    <property type="entry name" value="Ptyr_pPase_sf"/>
</dbReference>
<evidence type="ECO:0000256" key="7">
    <source>
        <dbReference type="PIRSR" id="PIRSR617867-1"/>
    </source>
</evidence>
<dbReference type="FunFam" id="3.40.50.2300:FF:000105">
    <property type="entry name" value="Low molecular weight phosphotyrosine protein"/>
    <property type="match status" value="1"/>
</dbReference>
<protein>
    <submittedName>
        <fullName evidence="9">Putative LTP1-protein-tyrosine-phosphatase</fullName>
    </submittedName>
</protein>
<dbReference type="InterPro" id="IPR050438">
    <property type="entry name" value="LMW_PTPase"/>
</dbReference>
<dbReference type="SUPFAM" id="SSF52788">
    <property type="entry name" value="Phosphotyrosine protein phosphatases I"/>
    <property type="match status" value="1"/>
</dbReference>
<dbReference type="EMBL" id="KZ819189">
    <property type="protein sequence ID" value="PWZ01911.1"/>
    <property type="molecule type" value="Genomic_DNA"/>
</dbReference>
<keyword evidence="10" id="KW-1185">Reference proteome</keyword>
<dbReference type="OrthoDB" id="3388at2759"/>
<dbReference type="PANTHER" id="PTHR11717">
    <property type="entry name" value="LOW MOLECULAR WEIGHT PROTEIN TYROSINE PHOSPHATASE"/>
    <property type="match status" value="1"/>
</dbReference>
<evidence type="ECO:0000259" key="8">
    <source>
        <dbReference type="SMART" id="SM00226"/>
    </source>
</evidence>
<evidence type="ECO:0000256" key="2">
    <source>
        <dbReference type="ARBA" id="ARBA00011063"/>
    </source>
</evidence>
<evidence type="ECO:0000313" key="9">
    <source>
        <dbReference type="EMBL" id="PWZ01911.1"/>
    </source>
</evidence>
<comment type="catalytic activity">
    <reaction evidence="6">
        <text>O-phospho-L-tyrosyl-[protein] + H2O = L-tyrosyl-[protein] + phosphate</text>
        <dbReference type="Rhea" id="RHEA:10684"/>
        <dbReference type="Rhea" id="RHEA-COMP:10136"/>
        <dbReference type="Rhea" id="RHEA-COMP:20101"/>
        <dbReference type="ChEBI" id="CHEBI:15377"/>
        <dbReference type="ChEBI" id="CHEBI:43474"/>
        <dbReference type="ChEBI" id="CHEBI:46858"/>
        <dbReference type="ChEBI" id="CHEBI:61978"/>
        <dbReference type="EC" id="3.1.3.48"/>
    </reaction>
</comment>
<dbReference type="InterPro" id="IPR017867">
    <property type="entry name" value="Tyr_phospatase_low_mol_wt"/>
</dbReference>
<dbReference type="PRINTS" id="PR00719">
    <property type="entry name" value="LMWPTPASE"/>
</dbReference>
<evidence type="ECO:0000256" key="3">
    <source>
        <dbReference type="ARBA" id="ARBA00022490"/>
    </source>
</evidence>
<reference evidence="9 10" key="1">
    <citation type="journal article" date="2018" name="Mol. Biol. Evol.">
        <title>Broad Genomic Sampling Reveals a Smut Pathogenic Ancestry of the Fungal Clade Ustilaginomycotina.</title>
        <authorList>
            <person name="Kijpornyongpan T."/>
            <person name="Mondo S.J."/>
            <person name="Barry K."/>
            <person name="Sandor L."/>
            <person name="Lee J."/>
            <person name="Lipzen A."/>
            <person name="Pangilinan J."/>
            <person name="LaButti K."/>
            <person name="Hainaut M."/>
            <person name="Henrissat B."/>
            <person name="Grigoriev I.V."/>
            <person name="Spatafora J.W."/>
            <person name="Aime M.C."/>
        </authorList>
    </citation>
    <scope>NUCLEOTIDE SEQUENCE [LARGE SCALE GENOMIC DNA]</scope>
    <source>
        <strain evidence="9 10">MCA 3645</strain>
    </source>
</reference>
<organism evidence="9 10">
    <name type="scientific">Testicularia cyperi</name>
    <dbReference type="NCBI Taxonomy" id="1882483"/>
    <lineage>
        <taxon>Eukaryota</taxon>
        <taxon>Fungi</taxon>
        <taxon>Dikarya</taxon>
        <taxon>Basidiomycota</taxon>
        <taxon>Ustilaginomycotina</taxon>
        <taxon>Ustilaginomycetes</taxon>
        <taxon>Ustilaginales</taxon>
        <taxon>Anthracoideaceae</taxon>
        <taxon>Testicularia</taxon>
    </lineage>
</organism>
<proteinExistence type="inferred from homology"/>
<keyword evidence="3" id="KW-0963">Cytoplasm</keyword>